<protein>
    <submittedName>
        <fullName evidence="2">YD repeat-containing protein</fullName>
    </submittedName>
</protein>
<gene>
    <name evidence="2" type="ORF">QE404_002832</name>
</gene>
<proteinExistence type="predicted"/>
<organism evidence="2 3">
    <name type="scientific">Chryseobacterium camelliae</name>
    <dbReference type="NCBI Taxonomy" id="1265445"/>
    <lineage>
        <taxon>Bacteria</taxon>
        <taxon>Pseudomonadati</taxon>
        <taxon>Bacteroidota</taxon>
        <taxon>Flavobacteriia</taxon>
        <taxon>Flavobacteriales</taxon>
        <taxon>Weeksellaceae</taxon>
        <taxon>Chryseobacterium group</taxon>
        <taxon>Chryseobacterium</taxon>
    </lineage>
</organism>
<name>A0ABU0TN08_9FLAO</name>
<comment type="caution">
    <text evidence="2">The sequence shown here is derived from an EMBL/GenBank/DDBJ whole genome shotgun (WGS) entry which is preliminary data.</text>
</comment>
<sequence length="1110" mass="123205">MKRTLLPLGFLLLAMSNLNAQQQATNGNINIANIIPPSPTAYSLGNYGNVPVGQFTGTANVSVPLLSFKTNNIELPLSLFYGSNGLRLDEVSTNVGLGWGLNCGGVISRTVRDKPDDTSQKLQVPANAFAANNTPAFQNFIYNVGNASDGIDMEADIYSFNFNDVSGKFFYDRDNQIHLIDQKALKIEKTTNGFSITKDDGEKYYFEEKEITNSKTTGAGHQLPNIGVTAWYLTKIVHPKGDEIYFTYESMYLDYVSSQSQNYNVTTPYTTCLGAAIQTPSGAASVVMQNLLNIQGKRIKTISSNNPVDGSITFTYSTNTTNIDVDGNQKIQTILQTDKNGNVIEQVGLSYLHTDNKRNFLTAVTFKDPNKSYVFDYVSPEQLPARLSLQRDYWGYYNGKANTTLLPLVKDYNLDTFNYSNADQSPDPNFAKIGLLRKITYPTKGYTELDYESNTYWGTKTVNPPYTTLNMTAANNSVAGIVTQTYSITSPVAQPIKLSGYSNFNGNCNEQEQTHNPIGRVEIVGGGSFQGSGNGGSSNYGSSYQFTPNQTSNIYFNASAGTTYTLKLSASRCTYLDIDAKYFATAPQVFDTNLETGGIRIKSTNDYDAPSSAPRYTRYYYGPLNDKDHSSGDKGTDPYFVYTYSSSESCQGGENTSACSIITKQIITLTSNSLLPLYDTDKNTSTFYKYVTVSYGGDQFERGGETKEFTINRDYSGSHLWGSNQILNTPYTNHGWNNGNEVTAQLLVKKADNSIEPVQRIDKTYEKDDASTFIFKNYTHRRNDLNTCQTSTTYNCTQYDVANSDHACYGKAVGTTISLPYIENLDVNEYRTISYRTYLKSQNKTDYQNGVPVLTQTEYFYNNPVNYQLSRQKVTAADGTITETNYSYAHEKGNQLMIDRNVIGIPLETVTTQTVGNATKTLARSETLYPTSLPTSQSGNLVVPLSDRSYDKLGTSNYTDITYDKYDAKGNILQYTTNDGTPVSFIYGYSNNEVIAKVEGIKYDDLVAALSPDSIVSASNDDASDPTKENLLLDALSNFRKDDTLKGKLVTTYTHDPLIGVTSVTPPSGIREVYQYDDFGRLKEVKVREKDTTGNYVLRTIKNYNYNYKP</sequence>
<evidence type="ECO:0000313" key="3">
    <source>
        <dbReference type="Proteomes" id="UP001225072"/>
    </source>
</evidence>
<evidence type="ECO:0000313" key="2">
    <source>
        <dbReference type="EMBL" id="MDQ1097685.1"/>
    </source>
</evidence>
<reference evidence="2 3" key="1">
    <citation type="submission" date="2023-07" db="EMBL/GenBank/DDBJ databases">
        <title>Functional and genomic diversity of the sorghum phyllosphere microbiome.</title>
        <authorList>
            <person name="Shade A."/>
        </authorList>
    </citation>
    <scope>NUCLEOTIDE SEQUENCE [LARGE SCALE GENOMIC DNA]</scope>
    <source>
        <strain evidence="2 3">SORGH_AS_1064</strain>
    </source>
</reference>
<keyword evidence="3" id="KW-1185">Reference proteome</keyword>
<dbReference type="EMBL" id="JAUTAL010000001">
    <property type="protein sequence ID" value="MDQ1097685.1"/>
    <property type="molecule type" value="Genomic_DNA"/>
</dbReference>
<evidence type="ECO:0000256" key="1">
    <source>
        <dbReference type="SAM" id="SignalP"/>
    </source>
</evidence>
<dbReference type="Proteomes" id="UP001225072">
    <property type="component" value="Unassembled WGS sequence"/>
</dbReference>
<accession>A0ABU0TN08</accession>
<feature type="chain" id="PRO_5046392022" evidence="1">
    <location>
        <begin position="21"/>
        <end position="1110"/>
    </location>
</feature>
<dbReference type="RefSeq" id="WP_307451392.1">
    <property type="nucleotide sequence ID" value="NZ_JAUTAL010000001.1"/>
</dbReference>
<feature type="signal peptide" evidence="1">
    <location>
        <begin position="1"/>
        <end position="20"/>
    </location>
</feature>
<keyword evidence="1" id="KW-0732">Signal</keyword>